<dbReference type="PROSITE" id="PS51186">
    <property type="entry name" value="GNAT"/>
    <property type="match status" value="1"/>
</dbReference>
<dbReference type="Proteomes" id="UP000070533">
    <property type="component" value="Unassembled WGS sequence"/>
</dbReference>
<protein>
    <submittedName>
        <fullName evidence="2">Acetyltransferase, GNAT family</fullName>
    </submittedName>
</protein>
<feature type="domain" description="N-acetyltransferase" evidence="1">
    <location>
        <begin position="28"/>
        <end position="199"/>
    </location>
</feature>
<dbReference type="STRING" id="28128.HMPREF3226_02571"/>
<organism evidence="2 3">
    <name type="scientific">Prevotella corporis</name>
    <dbReference type="NCBI Taxonomy" id="28128"/>
    <lineage>
        <taxon>Bacteria</taxon>
        <taxon>Pseudomonadati</taxon>
        <taxon>Bacteroidota</taxon>
        <taxon>Bacteroidia</taxon>
        <taxon>Bacteroidales</taxon>
        <taxon>Prevotellaceae</taxon>
        <taxon>Prevotella</taxon>
    </lineage>
</organism>
<dbReference type="SUPFAM" id="SSF55729">
    <property type="entry name" value="Acyl-CoA N-acyltransferases (Nat)"/>
    <property type="match status" value="1"/>
</dbReference>
<name>A0A133PUX9_9BACT</name>
<gene>
    <name evidence="2" type="ORF">HMPREF3226_02571</name>
</gene>
<dbReference type="InterPro" id="IPR000182">
    <property type="entry name" value="GNAT_dom"/>
</dbReference>
<evidence type="ECO:0000313" key="3">
    <source>
        <dbReference type="Proteomes" id="UP000070533"/>
    </source>
</evidence>
<proteinExistence type="predicted"/>
<dbReference type="CDD" id="cd04301">
    <property type="entry name" value="NAT_SF"/>
    <property type="match status" value="1"/>
</dbReference>
<comment type="caution">
    <text evidence="2">The sequence shown here is derived from an EMBL/GenBank/DDBJ whole genome shotgun (WGS) entry which is preliminary data.</text>
</comment>
<dbReference type="InterPro" id="IPR016181">
    <property type="entry name" value="Acyl_CoA_acyltransferase"/>
</dbReference>
<dbReference type="InterPro" id="IPR050276">
    <property type="entry name" value="MshD_Acetyltransferase"/>
</dbReference>
<evidence type="ECO:0000259" key="1">
    <source>
        <dbReference type="PROSITE" id="PS51186"/>
    </source>
</evidence>
<reference evidence="3" key="1">
    <citation type="submission" date="2016-01" db="EMBL/GenBank/DDBJ databases">
        <authorList>
            <person name="Mitreva M."/>
            <person name="Pepin K.H."/>
            <person name="Mihindukulasuriya K.A."/>
            <person name="Fulton R."/>
            <person name="Fronick C."/>
            <person name="O'Laughlin M."/>
            <person name="Miner T."/>
            <person name="Herter B."/>
            <person name="Rosa B.A."/>
            <person name="Cordes M."/>
            <person name="Tomlinson C."/>
            <person name="Wollam A."/>
            <person name="Palsikar V.B."/>
            <person name="Mardis E.R."/>
            <person name="Wilson R.K."/>
        </authorList>
    </citation>
    <scope>NUCLEOTIDE SEQUENCE [LARGE SCALE GENOMIC DNA]</scope>
    <source>
        <strain evidence="3">MJR7716</strain>
    </source>
</reference>
<dbReference type="PANTHER" id="PTHR43617">
    <property type="entry name" value="L-AMINO ACID N-ACETYLTRANSFERASE"/>
    <property type="match status" value="1"/>
</dbReference>
<dbReference type="Gene3D" id="3.40.630.30">
    <property type="match status" value="1"/>
</dbReference>
<dbReference type="GO" id="GO:0016747">
    <property type="term" value="F:acyltransferase activity, transferring groups other than amino-acyl groups"/>
    <property type="evidence" value="ECO:0007669"/>
    <property type="project" value="InterPro"/>
</dbReference>
<dbReference type="EMBL" id="LRQG01000238">
    <property type="protein sequence ID" value="KXA32952.1"/>
    <property type="molecule type" value="Genomic_DNA"/>
</dbReference>
<sequence length="199" mass="22771">MIKNPYLCIMRITIENARIEQSTTIARMTMEAMNHECCQWFAGKEHSLDDFFELMKELVESEKTQYSYRNTLVAKNDRNEIVGMCISYDGGMLRDLRKAFVDGVRQSFGRDFSDIPDETQAGELYIDSLCVDKDCRGLGIASQLLKAAIEKGRNLNLPTGLLVDKNNPKAEKLYQRVGFEYVNDNEWGGHAMKHLVFPL</sequence>
<accession>A0A133PUX9</accession>
<evidence type="ECO:0000313" key="2">
    <source>
        <dbReference type="EMBL" id="KXA32952.1"/>
    </source>
</evidence>
<dbReference type="PANTHER" id="PTHR43617:SF2">
    <property type="entry name" value="UPF0039 PROTEIN SLL0451"/>
    <property type="match status" value="1"/>
</dbReference>
<dbReference type="Pfam" id="PF00583">
    <property type="entry name" value="Acetyltransf_1"/>
    <property type="match status" value="1"/>
</dbReference>
<dbReference type="eggNOG" id="COG0456">
    <property type="taxonomic scope" value="Bacteria"/>
</dbReference>
<keyword evidence="3" id="KW-1185">Reference proteome</keyword>
<keyword evidence="2" id="KW-0808">Transferase</keyword>
<dbReference type="AlphaFoldDB" id="A0A133PUX9"/>
<dbReference type="PATRIC" id="fig|28128.5.peg.2645"/>